<evidence type="ECO:0000256" key="1">
    <source>
        <dbReference type="SAM" id="MobiDB-lite"/>
    </source>
</evidence>
<dbReference type="Proteomes" id="UP000184831">
    <property type="component" value="Unassembled WGS sequence"/>
</dbReference>
<organism evidence="3 4">
    <name type="scientific">Mycobacteroides abscessus subsp. abscessus</name>
    <dbReference type="NCBI Taxonomy" id="1185650"/>
    <lineage>
        <taxon>Bacteria</taxon>
        <taxon>Bacillati</taxon>
        <taxon>Actinomycetota</taxon>
        <taxon>Actinomycetes</taxon>
        <taxon>Mycobacteriales</taxon>
        <taxon>Mycobacteriaceae</taxon>
        <taxon>Mycobacteroides</taxon>
        <taxon>Mycobacteroides abscessus</taxon>
    </lineage>
</organism>
<evidence type="ECO:0000313" key="4">
    <source>
        <dbReference type="Proteomes" id="UP000184831"/>
    </source>
</evidence>
<name>A0A1M9Z351_9MYCO</name>
<gene>
    <name evidence="2" type="ORF">SAMEA2070301_01046</name>
    <name evidence="3" type="ORF">SAMEA2152244_00974</name>
</gene>
<protein>
    <submittedName>
        <fullName evidence="3">Uncharacterized protein</fullName>
    </submittedName>
</protein>
<comment type="caution">
    <text evidence="3">The sequence shown here is derived from an EMBL/GenBank/DDBJ whole genome shotgun (WGS) entry which is preliminary data.</text>
</comment>
<sequence length="396" mass="43358">MKISQVRGWHLSDLTDTATGLRNGAAQLDEHALTVINGMDGVSTNWEGEARDAYAVKVKDHGEEFFQRKQRWNNAAAVLDKGAQQMGLLRDELLKRVDDPAVQQMFNITDDGGVTLKPEYQATLKSPKDVEAAQTRRAEFEHALRALLATADVAGQQYDWQATNALRGEKDSDRPFAPQIPDHPTPPTFSKDNANKDGSGPDQYGIDKPGFLDKAGLQATRAWAEGLVGSTRAAGQQYAPDLLQHFLDGSGKPATVPVDNMLHDMSWFKQDSTAMAKANLDAAMRSMPPGYEGPVAFQSGYGSVDGDPARPKAASNPDWFAALGSFSYQTSGVAMPNGNGTYDVSSQVNIYDYYNFETTDQHPWPQPSDLNNLHRAGWAQNFETFGTSSPQRSTWP</sequence>
<accession>A0A1M9Z351</accession>
<dbReference type="AlphaFoldDB" id="A0A1M9Z351"/>
<dbReference type="Proteomes" id="UP000185210">
    <property type="component" value="Unassembled WGS sequence"/>
</dbReference>
<evidence type="ECO:0000313" key="3">
    <source>
        <dbReference type="EMBL" id="SIM12127.1"/>
    </source>
</evidence>
<evidence type="ECO:0000313" key="5">
    <source>
        <dbReference type="Proteomes" id="UP000185210"/>
    </source>
</evidence>
<dbReference type="SUPFAM" id="SSF140453">
    <property type="entry name" value="EsxAB dimer-like"/>
    <property type="match status" value="1"/>
</dbReference>
<evidence type="ECO:0000313" key="2">
    <source>
        <dbReference type="EMBL" id="SIA35452.1"/>
    </source>
</evidence>
<dbReference type="GeneID" id="93380668"/>
<dbReference type="RefSeq" id="WP_005091538.1">
    <property type="nucleotide sequence ID" value="NZ_AP028613.1"/>
</dbReference>
<feature type="region of interest" description="Disordered" evidence="1">
    <location>
        <begin position="169"/>
        <end position="211"/>
    </location>
</feature>
<proteinExistence type="predicted"/>
<reference evidence="4 5" key="1">
    <citation type="submission" date="2016-11" db="EMBL/GenBank/DDBJ databases">
        <authorList>
            <consortium name="Pathogen Informatics"/>
        </authorList>
    </citation>
    <scope>NUCLEOTIDE SEQUENCE [LARGE SCALE GENOMIC DNA]</scope>
    <source>
        <strain evidence="2 5">104</strain>
        <strain evidence="3 4">696</strain>
    </source>
</reference>
<dbReference type="EMBL" id="FSHM01000001">
    <property type="protein sequence ID" value="SIA35452.1"/>
    <property type="molecule type" value="Genomic_DNA"/>
</dbReference>
<dbReference type="InterPro" id="IPR036689">
    <property type="entry name" value="ESAT-6-like_sf"/>
</dbReference>
<dbReference type="EMBL" id="FSQE01000001">
    <property type="protein sequence ID" value="SIM12127.1"/>
    <property type="molecule type" value="Genomic_DNA"/>
</dbReference>